<dbReference type="AlphaFoldDB" id="A0A2I4C2S8"/>
<evidence type="ECO:0000256" key="2">
    <source>
        <dbReference type="ARBA" id="ARBA00022737"/>
    </source>
</evidence>
<dbReference type="STRING" id="52670.A0A2I4C2S8"/>
<dbReference type="Pfam" id="PF23598">
    <property type="entry name" value="LRR_14"/>
    <property type="match status" value="1"/>
</dbReference>
<dbReference type="KEGG" id="alim:106524808"/>
<evidence type="ECO:0000256" key="1">
    <source>
        <dbReference type="ARBA" id="ARBA00022614"/>
    </source>
</evidence>
<dbReference type="GO" id="GO:0005737">
    <property type="term" value="C:cytoplasm"/>
    <property type="evidence" value="ECO:0007669"/>
    <property type="project" value="TreeGrafter"/>
</dbReference>
<dbReference type="RefSeq" id="XP_013874274.1">
    <property type="nucleotide sequence ID" value="XM_014018820.1"/>
</dbReference>
<organism evidence="4 5">
    <name type="scientific">Austrofundulus limnaeus</name>
    <name type="common">Annual killifish</name>
    <dbReference type="NCBI Taxonomy" id="52670"/>
    <lineage>
        <taxon>Eukaryota</taxon>
        <taxon>Metazoa</taxon>
        <taxon>Chordata</taxon>
        <taxon>Craniata</taxon>
        <taxon>Vertebrata</taxon>
        <taxon>Euteleostomi</taxon>
        <taxon>Actinopterygii</taxon>
        <taxon>Neopterygii</taxon>
        <taxon>Teleostei</taxon>
        <taxon>Neoteleostei</taxon>
        <taxon>Acanthomorphata</taxon>
        <taxon>Ovalentaria</taxon>
        <taxon>Atherinomorphae</taxon>
        <taxon>Cyprinodontiformes</taxon>
        <taxon>Rivulidae</taxon>
        <taxon>Austrofundulus</taxon>
    </lineage>
</organism>
<protein>
    <submittedName>
        <fullName evidence="5">Leucine-rich repeat-containing protein 18</fullName>
    </submittedName>
</protein>
<evidence type="ECO:0000259" key="3">
    <source>
        <dbReference type="Pfam" id="PF23598"/>
    </source>
</evidence>
<dbReference type="Gene3D" id="3.80.10.10">
    <property type="entry name" value="Ribonuclease Inhibitor"/>
    <property type="match status" value="1"/>
</dbReference>
<dbReference type="SUPFAM" id="SSF52058">
    <property type="entry name" value="L domain-like"/>
    <property type="match status" value="1"/>
</dbReference>
<accession>A0A2I4C2S8</accession>
<dbReference type="PANTHER" id="PTHR48051:SF42">
    <property type="entry name" value="LEUCINE-RICH REPEAT-CONTAINING PROTEIN 18-LIKE"/>
    <property type="match status" value="1"/>
</dbReference>
<evidence type="ECO:0000313" key="4">
    <source>
        <dbReference type="Proteomes" id="UP000192220"/>
    </source>
</evidence>
<gene>
    <name evidence="5" type="primary">lrrc18a</name>
</gene>
<keyword evidence="2" id="KW-0677">Repeat</keyword>
<sequence length="271" mass="30755">MPKGKEAKGTKVTLKTARKAIKMTLDGRRRLTLSNMGLTIFPNCLFKLDNVEELDLSRNLIQKLPDNIGDFLSLRFLDVHSNKLVSVPESIGSLVELTHLNLANNCLTSAGLPSSLGSLTKLKSLNLGMNQLDALPHNMERLVDLQELGLFDNRFIKLPDFVKTMQKLTKLNVARNPLAYLKEKSEQVKKKMAEPKNDMYLVHESTLCKECLQKCKAQRERLMKGERSEDRDKFDEKEKISFAGLITPNSVASVTQDVWRMKDNVKNKKIK</sequence>
<dbReference type="InterPro" id="IPR055414">
    <property type="entry name" value="LRR_R13L4/SHOC2-like"/>
</dbReference>
<feature type="domain" description="Disease resistance R13L4/SHOC-2-like LRR" evidence="3">
    <location>
        <begin position="67"/>
        <end position="192"/>
    </location>
</feature>
<proteinExistence type="predicted"/>
<dbReference type="InParanoid" id="A0A2I4C2S8"/>
<reference evidence="5" key="1">
    <citation type="submission" date="2025-08" db="UniProtKB">
        <authorList>
            <consortium name="RefSeq"/>
        </authorList>
    </citation>
    <scope>IDENTIFICATION</scope>
    <source>
        <strain evidence="5">Quisiro</strain>
        <tissue evidence="5">Liver</tissue>
    </source>
</reference>
<dbReference type="InterPro" id="IPR032675">
    <property type="entry name" value="LRR_dom_sf"/>
</dbReference>
<dbReference type="InterPro" id="IPR050216">
    <property type="entry name" value="LRR_domain-containing"/>
</dbReference>
<name>A0A2I4C2S8_AUSLI</name>
<dbReference type="InterPro" id="IPR003591">
    <property type="entry name" value="Leu-rich_rpt_typical-subtyp"/>
</dbReference>
<dbReference type="SMART" id="SM00364">
    <property type="entry name" value="LRR_BAC"/>
    <property type="match status" value="4"/>
</dbReference>
<keyword evidence="1" id="KW-0433">Leucine-rich repeat</keyword>
<keyword evidence="4" id="KW-1185">Reference proteome</keyword>
<dbReference type="SMART" id="SM00369">
    <property type="entry name" value="LRR_TYP"/>
    <property type="match status" value="5"/>
</dbReference>
<dbReference type="Proteomes" id="UP000192220">
    <property type="component" value="Unplaced"/>
</dbReference>
<dbReference type="GeneID" id="106524808"/>
<dbReference type="CTD" id="101885955"/>
<dbReference type="PANTHER" id="PTHR48051">
    <property type="match status" value="1"/>
</dbReference>
<dbReference type="OrthoDB" id="676979at2759"/>
<evidence type="ECO:0000313" key="5">
    <source>
        <dbReference type="RefSeq" id="XP_013874274.1"/>
    </source>
</evidence>